<feature type="domain" description="C2H2-type" evidence="2">
    <location>
        <begin position="18"/>
        <end position="45"/>
    </location>
</feature>
<dbReference type="AlphaFoldDB" id="A0A663NBR6"/>
<dbReference type="Proteomes" id="UP000472269">
    <property type="component" value="Unplaced"/>
</dbReference>
<dbReference type="Pfam" id="PF00096">
    <property type="entry name" value="zf-C2H2"/>
    <property type="match status" value="1"/>
</dbReference>
<keyword evidence="1" id="KW-0862">Zinc</keyword>
<dbReference type="FunFam" id="3.30.160.60:FF:000506">
    <property type="entry name" value="Zinc finger protein 23"/>
    <property type="match status" value="1"/>
</dbReference>
<keyword evidence="1" id="KW-0863">Zinc-finger</keyword>
<evidence type="ECO:0000313" key="4">
    <source>
        <dbReference type="Proteomes" id="UP000472269"/>
    </source>
</evidence>
<dbReference type="GO" id="GO:0008270">
    <property type="term" value="F:zinc ion binding"/>
    <property type="evidence" value="ECO:0007669"/>
    <property type="project" value="UniProtKB-KW"/>
</dbReference>
<evidence type="ECO:0000259" key="2">
    <source>
        <dbReference type="PROSITE" id="PS50157"/>
    </source>
</evidence>
<dbReference type="PROSITE" id="PS00028">
    <property type="entry name" value="ZINC_FINGER_C2H2_1"/>
    <property type="match status" value="1"/>
</dbReference>
<sequence length="96" mass="10919">QQPNPAPSRPAPAPSLPFKCQECGKSFRERGTLQRHQRTHTKENNACYNLLCPFPAVEQFFYPTHRFSHFSSSFLLPGFTPRGWEQATAQTCPIPT</sequence>
<dbReference type="SMART" id="SM00355">
    <property type="entry name" value="ZnF_C2H2"/>
    <property type="match status" value="1"/>
</dbReference>
<dbReference type="InterPro" id="IPR013087">
    <property type="entry name" value="Znf_C2H2_type"/>
</dbReference>
<accession>A0A663NBR6</accession>
<dbReference type="Ensembl" id="ENSACUT00000023931.1">
    <property type="protein sequence ID" value="ENSACUP00000022455.1"/>
    <property type="gene ID" value="ENSACUG00000014993.1"/>
</dbReference>
<name>A0A663NBR6_ATHCN</name>
<dbReference type="SUPFAM" id="SSF57667">
    <property type="entry name" value="beta-beta-alpha zinc fingers"/>
    <property type="match status" value="1"/>
</dbReference>
<evidence type="ECO:0000313" key="3">
    <source>
        <dbReference type="Ensembl" id="ENSACUP00000022455.1"/>
    </source>
</evidence>
<reference evidence="3" key="2">
    <citation type="submission" date="2025-09" db="UniProtKB">
        <authorList>
            <consortium name="Ensembl"/>
        </authorList>
    </citation>
    <scope>IDENTIFICATION</scope>
</reference>
<organism evidence="3 4">
    <name type="scientific">Athene cunicularia</name>
    <name type="common">Burrowing owl</name>
    <name type="synonym">Speotyto cunicularia</name>
    <dbReference type="NCBI Taxonomy" id="194338"/>
    <lineage>
        <taxon>Eukaryota</taxon>
        <taxon>Metazoa</taxon>
        <taxon>Chordata</taxon>
        <taxon>Craniata</taxon>
        <taxon>Vertebrata</taxon>
        <taxon>Euteleostomi</taxon>
        <taxon>Archelosauria</taxon>
        <taxon>Archosauria</taxon>
        <taxon>Dinosauria</taxon>
        <taxon>Saurischia</taxon>
        <taxon>Theropoda</taxon>
        <taxon>Coelurosauria</taxon>
        <taxon>Aves</taxon>
        <taxon>Neognathae</taxon>
        <taxon>Neoaves</taxon>
        <taxon>Telluraves</taxon>
        <taxon>Strigiformes</taxon>
        <taxon>Strigidae</taxon>
        <taxon>Athene</taxon>
    </lineage>
</organism>
<dbReference type="PROSITE" id="PS50157">
    <property type="entry name" value="ZINC_FINGER_C2H2_2"/>
    <property type="match status" value="1"/>
</dbReference>
<keyword evidence="4" id="KW-1185">Reference proteome</keyword>
<proteinExistence type="predicted"/>
<reference evidence="3" key="1">
    <citation type="submission" date="2025-08" db="UniProtKB">
        <authorList>
            <consortium name="Ensembl"/>
        </authorList>
    </citation>
    <scope>IDENTIFICATION</scope>
</reference>
<protein>
    <recommendedName>
        <fullName evidence="2">C2H2-type domain-containing protein</fullName>
    </recommendedName>
</protein>
<dbReference type="InterPro" id="IPR036236">
    <property type="entry name" value="Znf_C2H2_sf"/>
</dbReference>
<keyword evidence="1" id="KW-0479">Metal-binding</keyword>
<dbReference type="Gene3D" id="3.30.160.60">
    <property type="entry name" value="Classic Zinc Finger"/>
    <property type="match status" value="1"/>
</dbReference>
<evidence type="ECO:0000256" key="1">
    <source>
        <dbReference type="PROSITE-ProRule" id="PRU00042"/>
    </source>
</evidence>